<evidence type="ECO:0000313" key="10">
    <source>
        <dbReference type="EMBL" id="KAG0146642.1"/>
    </source>
</evidence>
<dbReference type="InterPro" id="IPR035892">
    <property type="entry name" value="C2_domain_sf"/>
</dbReference>
<keyword evidence="11" id="KW-1185">Reference proteome</keyword>
<feature type="compositionally biased region" description="Polar residues" evidence="6">
    <location>
        <begin position="1"/>
        <end position="14"/>
    </location>
</feature>
<evidence type="ECO:0000256" key="7">
    <source>
        <dbReference type="SAM" id="Phobius"/>
    </source>
</evidence>
<evidence type="ECO:0008006" key="12">
    <source>
        <dbReference type="Google" id="ProtNLM"/>
    </source>
</evidence>
<dbReference type="Gene3D" id="2.60.40.150">
    <property type="entry name" value="C2 domain"/>
    <property type="match status" value="2"/>
</dbReference>
<dbReference type="GO" id="GO:0006869">
    <property type="term" value="P:lipid transport"/>
    <property type="evidence" value="ECO:0007669"/>
    <property type="project" value="UniProtKB-KW"/>
</dbReference>
<keyword evidence="5 7" id="KW-0472">Membrane</keyword>
<feature type="compositionally biased region" description="Acidic residues" evidence="6">
    <location>
        <begin position="1034"/>
        <end position="1060"/>
    </location>
</feature>
<feature type="region of interest" description="Disordered" evidence="6">
    <location>
        <begin position="1164"/>
        <end position="1186"/>
    </location>
</feature>
<dbReference type="GO" id="GO:0016020">
    <property type="term" value="C:membrane"/>
    <property type="evidence" value="ECO:0007669"/>
    <property type="project" value="UniProtKB-SubCell"/>
</dbReference>
<name>A0A9P6NM18_9BASI</name>
<accession>A0A9P6NM18</accession>
<dbReference type="InterPro" id="IPR031468">
    <property type="entry name" value="SMP_LBD"/>
</dbReference>
<dbReference type="GO" id="GO:0008289">
    <property type="term" value="F:lipid binding"/>
    <property type="evidence" value="ECO:0007669"/>
    <property type="project" value="UniProtKB-KW"/>
</dbReference>
<feature type="region of interest" description="Disordered" evidence="6">
    <location>
        <begin position="1096"/>
        <end position="1142"/>
    </location>
</feature>
<dbReference type="Proteomes" id="UP000886653">
    <property type="component" value="Unassembled WGS sequence"/>
</dbReference>
<dbReference type="EMBL" id="MU167258">
    <property type="protein sequence ID" value="KAG0146642.1"/>
    <property type="molecule type" value="Genomic_DNA"/>
</dbReference>
<dbReference type="OrthoDB" id="419768at2759"/>
<gene>
    <name evidence="10" type="ORF">CROQUDRAFT_657125</name>
</gene>
<organism evidence="10 11">
    <name type="scientific">Cronartium quercuum f. sp. fusiforme G11</name>
    <dbReference type="NCBI Taxonomy" id="708437"/>
    <lineage>
        <taxon>Eukaryota</taxon>
        <taxon>Fungi</taxon>
        <taxon>Dikarya</taxon>
        <taxon>Basidiomycota</taxon>
        <taxon>Pucciniomycotina</taxon>
        <taxon>Pucciniomycetes</taxon>
        <taxon>Pucciniales</taxon>
        <taxon>Coleosporiaceae</taxon>
        <taxon>Cronartium</taxon>
    </lineage>
</organism>
<sequence>MDPSQNDISENQPNSPRPSVIKTKKEEENQQSPGFDHVPIKAVHNTISGDQIQTKSLDTSNQTLDRFYHQCTKQARIQLFISSGIILALSQFKFNFFLISIIIWCTSFQMSKNYDSHKEDLKFYIDREYSKIKLNDPSNPNQGQESVEWINTALKSLWPLISPDIFRPVIDLLEDTLKILAPGIVTTVRVEDLDQGRNPLRLVSFKTLDVEDPWVKNQVKLSDLPGEFINLEVEFAYRKNTDTSGPISNAHFVAYFGIGIQKLASCEMPVFVQIDGLHGKIKLRIQLIAVPPFVQTTTFSFSYLPQVEITAKPMMIHSFNVMSLPVISSFIRSSVDVLLGNFCLPFSYTLDLSRILLGNDALMRPRHVGVVAIAIHSASNLKISDILNQSSDPYVSISFIKSASKPLFSTRIHFKDLNPVFEEMAFILITPDQLLERERICLTICDSDRISADNVLGKVDVDLLSMSQNPGVIKTHHSELAASFPGYTAQGSLHWSSGYFGFHEDFTSNEPPTFGPENHVDTSVKKYTSLSLTTDERLLTSSPQRPNSGIISIQIHSLAQIAIRNPKHFRVHNPVKHHSRKIESDERNLPSTYCFVLINDERVFETRVKKQSSDPYIVCHSGIEYFIQDFDRTRVDLVVMEVRAREHDAIVGIVAIPLITVLADQQQLTKWWTLTGGNGSGKMRASVLFQPIDIQLERPLCGWSVGVIEVFKVSIIGLPPEYENCYIKIKVDSQSSQHCQVTDSASAITIGHSTQMTWVFKPRIKIAVMSRIQSLLSFQLMKRATGKLSIKDHAVSKPTQVWLSDVSHEELVHIDVELLKTDGLSHGKLASLKESHRNQSMRKRVELPKQFSQLPCHSSLGSTLTGAQPSIITAGQRNSDDDLGSSHRVNVPSISQQLEGHTREIYQDLQNSSLDESQTARFHASFRFVPGITKVHRDLESTHPGLMEVYQTCQRTISSGDRMRHPILVDTSDTLNFPTSPPTFETDHNSPESIVPDPEPHVIEKSETAGEDGKPTSLQMTDESIRDQRRLEILDLDESDENWTDDETIESEEEEEEEAEENKSINTNSGISLKLLKLKQKTHDIKEVINSKVSKIHHHQGLNESNSGLNGNGNATYSSSASNIRRRKELKGESKEVYNLGPSKLKPVRTVKWIRDSAKVGYQKFKHTGSHQTPKHGTQKEKISSF</sequence>
<dbReference type="PANTHER" id="PTHR47348:SF3">
    <property type="entry name" value="MEIOTICALLY UP-REGULATED GENE 190 PROTEIN"/>
    <property type="match status" value="1"/>
</dbReference>
<reference evidence="10" key="1">
    <citation type="submission" date="2013-11" db="EMBL/GenBank/DDBJ databases">
        <title>Genome sequence of the fusiform rust pathogen reveals effectors for host alternation and coevolution with pine.</title>
        <authorList>
            <consortium name="DOE Joint Genome Institute"/>
            <person name="Smith K."/>
            <person name="Pendleton A."/>
            <person name="Kubisiak T."/>
            <person name="Anderson C."/>
            <person name="Salamov A."/>
            <person name="Aerts A."/>
            <person name="Riley R."/>
            <person name="Clum A."/>
            <person name="Lindquist E."/>
            <person name="Ence D."/>
            <person name="Campbell M."/>
            <person name="Kronenberg Z."/>
            <person name="Feau N."/>
            <person name="Dhillon B."/>
            <person name="Hamelin R."/>
            <person name="Burleigh J."/>
            <person name="Smith J."/>
            <person name="Yandell M."/>
            <person name="Nelson C."/>
            <person name="Grigoriev I."/>
            <person name="Davis J."/>
        </authorList>
    </citation>
    <scope>NUCLEOTIDE SEQUENCE</scope>
    <source>
        <strain evidence="10">G11</strain>
    </source>
</reference>
<evidence type="ECO:0000313" key="11">
    <source>
        <dbReference type="Proteomes" id="UP000886653"/>
    </source>
</evidence>
<dbReference type="SMART" id="SM00239">
    <property type="entry name" value="C2"/>
    <property type="match status" value="1"/>
</dbReference>
<dbReference type="PROSITE" id="PS51847">
    <property type="entry name" value="SMP"/>
    <property type="match status" value="1"/>
</dbReference>
<evidence type="ECO:0000259" key="9">
    <source>
        <dbReference type="PROSITE" id="PS51847"/>
    </source>
</evidence>
<keyword evidence="3" id="KW-0445">Lipid transport</keyword>
<keyword evidence="7" id="KW-0812">Transmembrane</keyword>
<evidence type="ECO:0000256" key="3">
    <source>
        <dbReference type="ARBA" id="ARBA00023055"/>
    </source>
</evidence>
<dbReference type="CDD" id="cd21676">
    <property type="entry name" value="SMP_Mug190"/>
    <property type="match status" value="1"/>
</dbReference>
<dbReference type="Pfam" id="PF25669">
    <property type="entry name" value="SMP_MUG190-like"/>
    <property type="match status" value="1"/>
</dbReference>
<feature type="domain" description="C2" evidence="8">
    <location>
        <begin position="351"/>
        <end position="476"/>
    </location>
</feature>
<keyword evidence="2" id="KW-0813">Transport</keyword>
<keyword evidence="7" id="KW-1133">Transmembrane helix</keyword>
<comment type="subcellular location">
    <subcellularLocation>
        <location evidence="1">Membrane</location>
    </subcellularLocation>
</comment>
<dbReference type="AlphaFoldDB" id="A0A9P6NM18"/>
<keyword evidence="4" id="KW-0446">Lipid-binding</keyword>
<dbReference type="PANTHER" id="PTHR47348">
    <property type="entry name" value="MEIOTICALLY UP-REGULATED GENE 190 PROTEIN"/>
    <property type="match status" value="1"/>
</dbReference>
<proteinExistence type="predicted"/>
<evidence type="ECO:0000259" key="8">
    <source>
        <dbReference type="PROSITE" id="PS50004"/>
    </source>
</evidence>
<comment type="caution">
    <text evidence="10">The sequence shown here is derived from an EMBL/GenBank/DDBJ whole genome shotgun (WGS) entry which is preliminary data.</text>
</comment>
<dbReference type="InterPro" id="IPR000008">
    <property type="entry name" value="C2_dom"/>
</dbReference>
<feature type="transmembrane region" description="Helical" evidence="7">
    <location>
        <begin position="79"/>
        <end position="104"/>
    </location>
</feature>
<feature type="compositionally biased region" description="Basic and acidic residues" evidence="6">
    <location>
        <begin position="1023"/>
        <end position="1033"/>
    </location>
</feature>
<dbReference type="PROSITE" id="PS50004">
    <property type="entry name" value="C2"/>
    <property type="match status" value="1"/>
</dbReference>
<evidence type="ECO:0000256" key="2">
    <source>
        <dbReference type="ARBA" id="ARBA00022448"/>
    </source>
</evidence>
<dbReference type="Pfam" id="PF00168">
    <property type="entry name" value="C2"/>
    <property type="match status" value="2"/>
</dbReference>
<feature type="region of interest" description="Disordered" evidence="6">
    <location>
        <begin position="1"/>
        <end position="38"/>
    </location>
</feature>
<evidence type="ECO:0000256" key="4">
    <source>
        <dbReference type="ARBA" id="ARBA00023121"/>
    </source>
</evidence>
<feature type="compositionally biased region" description="Basic and acidic residues" evidence="6">
    <location>
        <begin position="998"/>
        <end position="1014"/>
    </location>
</feature>
<feature type="domain" description="SMP-LTD" evidence="9">
    <location>
        <begin position="143"/>
        <end position="353"/>
    </location>
</feature>
<evidence type="ECO:0000256" key="6">
    <source>
        <dbReference type="SAM" id="MobiDB-lite"/>
    </source>
</evidence>
<evidence type="ECO:0000256" key="5">
    <source>
        <dbReference type="ARBA" id="ARBA00023136"/>
    </source>
</evidence>
<protein>
    <recommendedName>
        <fullName evidence="12">C2 domain-containing protein</fullName>
    </recommendedName>
</protein>
<feature type="region of interest" description="Disordered" evidence="6">
    <location>
        <begin position="971"/>
        <end position="1066"/>
    </location>
</feature>
<feature type="compositionally biased region" description="Low complexity" evidence="6">
    <location>
        <begin position="1102"/>
        <end position="1114"/>
    </location>
</feature>
<evidence type="ECO:0000256" key="1">
    <source>
        <dbReference type="ARBA" id="ARBA00004370"/>
    </source>
</evidence>
<dbReference type="SUPFAM" id="SSF49562">
    <property type="entry name" value="C2 domain (Calcium/lipid-binding domain, CaLB)"/>
    <property type="match status" value="2"/>
</dbReference>